<dbReference type="Pfam" id="PF17920">
    <property type="entry name" value="TetR_C_16"/>
    <property type="match status" value="1"/>
</dbReference>
<evidence type="ECO:0000313" key="5">
    <source>
        <dbReference type="Proteomes" id="UP000008392"/>
    </source>
</evidence>
<evidence type="ECO:0000256" key="2">
    <source>
        <dbReference type="PROSITE-ProRule" id="PRU00335"/>
    </source>
</evidence>
<dbReference type="SUPFAM" id="SSF48498">
    <property type="entry name" value="Tetracyclin repressor-like, C-terminal domain"/>
    <property type="match status" value="1"/>
</dbReference>
<dbReference type="PANTHER" id="PTHR30055">
    <property type="entry name" value="HTH-TYPE TRANSCRIPTIONAL REGULATOR RUTR"/>
    <property type="match status" value="1"/>
</dbReference>
<dbReference type="Proteomes" id="UP000008392">
    <property type="component" value="Chromosome"/>
</dbReference>
<dbReference type="Gene3D" id="1.10.357.10">
    <property type="entry name" value="Tetracycline Repressor, domain 2"/>
    <property type="match status" value="1"/>
</dbReference>
<dbReference type="InterPro" id="IPR009057">
    <property type="entry name" value="Homeodomain-like_sf"/>
</dbReference>
<organism evidence="4 5">
    <name type="scientific">Collimonas fungivorans (strain Ter331)</name>
    <dbReference type="NCBI Taxonomy" id="1005048"/>
    <lineage>
        <taxon>Bacteria</taxon>
        <taxon>Pseudomonadati</taxon>
        <taxon>Pseudomonadota</taxon>
        <taxon>Betaproteobacteria</taxon>
        <taxon>Burkholderiales</taxon>
        <taxon>Oxalobacteraceae</taxon>
        <taxon>Collimonas</taxon>
    </lineage>
</organism>
<protein>
    <submittedName>
        <fullName evidence="4">Putative TetR-family transcriptional regulator</fullName>
    </submittedName>
</protein>
<dbReference type="KEGG" id="cfu:CFU_2860"/>
<sequence length="207" mass="22567">MQKSTADDKICDVVHTRNKSVKSPTRNAGETRERILAAARIWFSRDNYQNVGIRDIAADAGVDAALVNRYFGSKEKLFAKVLEGGFLLEEHLTGDLCDFGAYMVARIMADAEPQPDREFDALRVLLRAAGSQLTAPIVADRFHAEFVQPLAARLRGPDAELRAALAASYIIGLATMRHALLSPFLPHTSLDQVAARTGSAIQACIDS</sequence>
<evidence type="ECO:0000256" key="1">
    <source>
        <dbReference type="ARBA" id="ARBA00023125"/>
    </source>
</evidence>
<dbReference type="Pfam" id="PF00440">
    <property type="entry name" value="TetR_N"/>
    <property type="match status" value="1"/>
</dbReference>
<dbReference type="PROSITE" id="PS50977">
    <property type="entry name" value="HTH_TETR_2"/>
    <property type="match status" value="1"/>
</dbReference>
<accession>G0A9R3</accession>
<gene>
    <name evidence="4" type="ordered locus">CFU_2860</name>
</gene>
<dbReference type="GO" id="GO:0000976">
    <property type="term" value="F:transcription cis-regulatory region binding"/>
    <property type="evidence" value="ECO:0007669"/>
    <property type="project" value="TreeGrafter"/>
</dbReference>
<reference evidence="4 5" key="4">
    <citation type="journal article" date="2010" name="Environ. Microbiol.">
        <title>The bacterial genus Collimonas: mycophagy, weathering and other adaptive solutions to life in oligotrophic soil environments.</title>
        <authorList>
            <person name="Leveau J.H."/>
            <person name="Uroz S."/>
            <person name="de Boer W."/>
        </authorList>
    </citation>
    <scope>NUCLEOTIDE SEQUENCE [LARGE SCALE GENOMIC DNA]</scope>
    <source>
        <strain evidence="4 5">Ter331</strain>
    </source>
</reference>
<reference evidence="5" key="6">
    <citation type="submission" date="2011-05" db="EMBL/GenBank/DDBJ databases">
        <title>Complete sequence of Collimonas fungivorans Ter331.</title>
        <authorList>
            <person name="Leveau J.H."/>
        </authorList>
    </citation>
    <scope>NUCLEOTIDE SEQUENCE [LARGE SCALE GENOMIC DNA]</scope>
    <source>
        <strain evidence="5">Ter331</strain>
    </source>
</reference>
<dbReference type="eggNOG" id="COG1309">
    <property type="taxonomic scope" value="Bacteria"/>
</dbReference>
<evidence type="ECO:0000313" key="4">
    <source>
        <dbReference type="EMBL" id="AEK62686.1"/>
    </source>
</evidence>
<proteinExistence type="predicted"/>
<reference evidence="4 5" key="1">
    <citation type="journal article" date="2004" name="Environ. Microbiol.">
        <title>Phylogeny-function analysis of (meta)genomic libraries: screening for expression of ribosomal RNA genes by large-insert library fluorescent in situ hybridization (LIL-FISH).</title>
        <authorList>
            <person name="Leveau J.H."/>
            <person name="Gerards S."/>
            <person name="de Boer W."/>
            <person name="van Veen J.A."/>
        </authorList>
    </citation>
    <scope>NUCLEOTIDE SEQUENCE [LARGE SCALE GENOMIC DNA]</scope>
    <source>
        <strain evidence="4 5">Ter331</strain>
    </source>
</reference>
<dbReference type="AlphaFoldDB" id="G0A9R3"/>
<dbReference type="HOGENOM" id="CLU_069356_10_1_4"/>
<keyword evidence="1 2" id="KW-0238">DNA-binding</keyword>
<dbReference type="InterPro" id="IPR036271">
    <property type="entry name" value="Tet_transcr_reg_TetR-rel_C_sf"/>
</dbReference>
<dbReference type="SUPFAM" id="SSF46689">
    <property type="entry name" value="Homeodomain-like"/>
    <property type="match status" value="1"/>
</dbReference>
<reference evidence="4 5" key="5">
    <citation type="journal article" date="2011" name="ISME J.">
        <title>Dual transcriptional profiling of a bacterial/fungal confrontation: Collimonas fungivorans versus Aspergillus niger.</title>
        <authorList>
            <person name="Mela F."/>
            <person name="Fritsche K."/>
            <person name="de Boer W."/>
            <person name="van Veen J.A."/>
            <person name="de Graaff L.H."/>
            <person name="van den Berg M."/>
            <person name="Leveau J.H."/>
        </authorList>
    </citation>
    <scope>NUCLEOTIDE SEQUENCE [LARGE SCALE GENOMIC DNA]</scope>
    <source>
        <strain evidence="4 5">Ter331</strain>
    </source>
</reference>
<keyword evidence="5" id="KW-1185">Reference proteome</keyword>
<dbReference type="PANTHER" id="PTHR30055:SF235">
    <property type="entry name" value="TRANSCRIPTIONAL REGULATORY PROTEIN"/>
    <property type="match status" value="1"/>
</dbReference>
<evidence type="ECO:0000259" key="3">
    <source>
        <dbReference type="PROSITE" id="PS50977"/>
    </source>
</evidence>
<dbReference type="InterPro" id="IPR041678">
    <property type="entry name" value="TetR_C_16"/>
</dbReference>
<reference evidence="4 5" key="2">
    <citation type="journal article" date="2006" name="J. Microbiol. Methods">
        <title>Genomic flank-sequencing of plasposon insertion sites for rapid identification of functional genes.</title>
        <authorList>
            <person name="Leveau J.H."/>
            <person name="Gerards S."/>
            <person name="Fritsche K."/>
            <person name="Zondag G."/>
            <person name="van Veen J.A."/>
        </authorList>
    </citation>
    <scope>NUCLEOTIDE SEQUENCE [LARGE SCALE GENOMIC DNA]</scope>
    <source>
        <strain evidence="4 5">Ter331</strain>
    </source>
</reference>
<dbReference type="GO" id="GO:0003700">
    <property type="term" value="F:DNA-binding transcription factor activity"/>
    <property type="evidence" value="ECO:0007669"/>
    <property type="project" value="TreeGrafter"/>
</dbReference>
<dbReference type="InterPro" id="IPR001647">
    <property type="entry name" value="HTH_TetR"/>
</dbReference>
<dbReference type="InterPro" id="IPR050109">
    <property type="entry name" value="HTH-type_TetR-like_transc_reg"/>
</dbReference>
<dbReference type="EMBL" id="CP002745">
    <property type="protein sequence ID" value="AEK62686.1"/>
    <property type="molecule type" value="Genomic_DNA"/>
</dbReference>
<feature type="DNA-binding region" description="H-T-H motif" evidence="2">
    <location>
        <begin position="52"/>
        <end position="71"/>
    </location>
</feature>
<feature type="domain" description="HTH tetR-type" evidence="3">
    <location>
        <begin position="29"/>
        <end position="89"/>
    </location>
</feature>
<reference evidence="4 5" key="3">
    <citation type="journal article" date="2008" name="FEMS Microbiol. Ecol.">
        <title>Identification and characterization of genes underlying chitinolysis in Collimonas fungivorans Ter331.</title>
        <authorList>
            <person name="Fritsche K."/>
            <person name="de Boer W."/>
            <person name="Gerards S."/>
            <person name="van den Berg M."/>
            <person name="van Veen J.A."/>
            <person name="Leveau J.H."/>
        </authorList>
    </citation>
    <scope>NUCLEOTIDE SEQUENCE [LARGE SCALE GENOMIC DNA]</scope>
    <source>
        <strain evidence="4 5">Ter331</strain>
    </source>
</reference>
<dbReference type="STRING" id="1005048.CFU_2860"/>
<name>G0A9R3_COLFT</name>